<dbReference type="InterPro" id="IPR036629">
    <property type="entry name" value="YjbJ_sf"/>
</dbReference>
<name>A0A5R9A285_9MICC</name>
<dbReference type="AlphaFoldDB" id="A0A5R9A285"/>
<evidence type="ECO:0000256" key="2">
    <source>
        <dbReference type="SAM" id="MobiDB-lite"/>
    </source>
</evidence>
<feature type="compositionally biased region" description="Basic and acidic residues" evidence="2">
    <location>
        <begin position="1"/>
        <end position="14"/>
    </location>
</feature>
<sequence>MGLGDKFDAAKDKVSGATKETTGKVTDNQQLQGEGKAQKLKGKGKDTAESVKDAKGQAEGALFGRDDDQDNRDNQL</sequence>
<evidence type="ECO:0000256" key="1">
    <source>
        <dbReference type="ARBA" id="ARBA00009129"/>
    </source>
</evidence>
<gene>
    <name evidence="4" type="ORF">FEF27_11370</name>
</gene>
<reference evidence="4 5" key="1">
    <citation type="submission" date="2019-05" db="EMBL/GenBank/DDBJ databases">
        <title>Nesterenkonia sp. GY239, isolated from the Southern Atlantic Ocean.</title>
        <authorList>
            <person name="Zhang G."/>
        </authorList>
    </citation>
    <scope>NUCLEOTIDE SEQUENCE [LARGE SCALE GENOMIC DNA]</scope>
    <source>
        <strain evidence="4 5">GY239</strain>
    </source>
</reference>
<dbReference type="OrthoDB" id="2143260at2"/>
<comment type="caution">
    <text evidence="4">The sequence shown here is derived from an EMBL/GenBank/DDBJ whole genome shotgun (WGS) entry which is preliminary data.</text>
</comment>
<accession>A0A5R9A285</accession>
<evidence type="ECO:0000313" key="5">
    <source>
        <dbReference type="Proteomes" id="UP000306544"/>
    </source>
</evidence>
<evidence type="ECO:0000313" key="4">
    <source>
        <dbReference type="EMBL" id="TLP72821.1"/>
    </source>
</evidence>
<feature type="compositionally biased region" description="Basic and acidic residues" evidence="2">
    <location>
        <begin position="43"/>
        <end position="56"/>
    </location>
</feature>
<proteinExistence type="inferred from homology"/>
<evidence type="ECO:0000259" key="3">
    <source>
        <dbReference type="Pfam" id="PF05532"/>
    </source>
</evidence>
<organism evidence="4 5">
    <name type="scientific">Nesterenkonia sphaerica</name>
    <dbReference type="NCBI Taxonomy" id="1804988"/>
    <lineage>
        <taxon>Bacteria</taxon>
        <taxon>Bacillati</taxon>
        <taxon>Actinomycetota</taxon>
        <taxon>Actinomycetes</taxon>
        <taxon>Micrococcales</taxon>
        <taxon>Micrococcaceae</taxon>
        <taxon>Nesterenkonia</taxon>
    </lineage>
</organism>
<feature type="region of interest" description="Disordered" evidence="2">
    <location>
        <begin position="1"/>
        <end position="76"/>
    </location>
</feature>
<dbReference type="SUPFAM" id="SSF69047">
    <property type="entry name" value="Hypothetical protein YjbJ"/>
    <property type="match status" value="1"/>
</dbReference>
<protein>
    <submittedName>
        <fullName evidence="4">CsbD family protein</fullName>
    </submittedName>
</protein>
<dbReference type="InterPro" id="IPR008462">
    <property type="entry name" value="CsbD"/>
</dbReference>
<dbReference type="Proteomes" id="UP000306544">
    <property type="component" value="Unassembled WGS sequence"/>
</dbReference>
<keyword evidence="5" id="KW-1185">Reference proteome</keyword>
<dbReference type="RefSeq" id="WP_138171016.1">
    <property type="nucleotide sequence ID" value="NZ_VAWA01000019.1"/>
</dbReference>
<dbReference type="Pfam" id="PF05532">
    <property type="entry name" value="CsbD"/>
    <property type="match status" value="1"/>
</dbReference>
<feature type="domain" description="CsbD-like" evidence="3">
    <location>
        <begin position="5"/>
        <end position="54"/>
    </location>
</feature>
<comment type="similarity">
    <text evidence="1">Belongs to the UPF0337 (CsbD) family.</text>
</comment>
<dbReference type="EMBL" id="VAWA01000019">
    <property type="protein sequence ID" value="TLP72821.1"/>
    <property type="molecule type" value="Genomic_DNA"/>
</dbReference>
<feature type="compositionally biased region" description="Polar residues" evidence="2">
    <location>
        <begin position="18"/>
        <end position="32"/>
    </location>
</feature>